<evidence type="ECO:0000259" key="8">
    <source>
        <dbReference type="PROSITE" id="PS50887"/>
    </source>
</evidence>
<reference evidence="9 10" key="1">
    <citation type="submission" date="2019-09" db="EMBL/GenBank/DDBJ databases">
        <title>Hybrid Assembly of the complete Genome of the Deep-Sea Bacterium Moritella marina from long Nanopore and Illumina reads.</title>
        <authorList>
            <person name="Magin S."/>
            <person name="Georgoulis A."/>
            <person name="Papadimitriou K."/>
            <person name="Iliakis G."/>
            <person name="Vorgias C.E."/>
        </authorList>
    </citation>
    <scope>NUCLEOTIDE SEQUENCE [LARGE SCALE GENOMIC DNA]</scope>
    <source>
        <strain evidence="9 10">MP-1</strain>
    </source>
</reference>
<feature type="transmembrane region" description="Helical" evidence="6">
    <location>
        <begin position="350"/>
        <end position="372"/>
    </location>
</feature>
<keyword evidence="5 6" id="KW-0472">Membrane</keyword>
<feature type="domain" description="GGDEF" evidence="8">
    <location>
        <begin position="431"/>
        <end position="564"/>
    </location>
</feature>
<dbReference type="SMART" id="SM01049">
    <property type="entry name" value="Cache_2"/>
    <property type="match status" value="2"/>
</dbReference>
<dbReference type="SUPFAM" id="SSF141868">
    <property type="entry name" value="EAL domain-like"/>
    <property type="match status" value="1"/>
</dbReference>
<keyword evidence="10" id="KW-1185">Reference proteome</keyword>
<dbReference type="Gene3D" id="3.30.450.20">
    <property type="entry name" value="PAS domain"/>
    <property type="match status" value="2"/>
</dbReference>
<dbReference type="EMBL" id="CP044399">
    <property type="protein sequence ID" value="QFI38601.1"/>
    <property type="molecule type" value="Genomic_DNA"/>
</dbReference>
<accession>A0A5J6WMU7</accession>
<sequence length="842" mass="96480">MTHDLKILRLIKIIPPIIVIIFAILVNVIVINNNQTKLSKDIVSLRQDFIKKEQEQAKYQVQQVVQQINYEKNNTERLLKESIKARVHQAHRIATTIYAANKDKPEVQVTTLITDALRSIRFNQGRGYYFIYKTNGLSVMHPTLPNFEGTYKSDIQDERGNYILRDIAKVVTTEGEGFTRWWFVKPQDKDQEFEKIGFSKRFAPYDWFIGTGEYVIDVENDIKQRLLHRISNIRYGSNGYIFIIDYQGNYLSHYNEKFKDTNRYNTLNEQDVSNARQIIGTAEQGAGFLKYMSSMMPSTNLPAEKISYIMGFPDWQWAIGSGVYVSEIEDYLTTRENAIGLQNRQDLSKILWLSSFVTVFFVALSLIFANYLGRRFASYENKISDDFAELNLIKEQLQFQALHDSLTKLPNRVLFDTCIKDGIALSKQNDKKLALMFVDLDDFKKINDLYGHSVGDQLLTRLGSIFNQMLSPSDSVARFGGDEFIFCFPMLEDLAEAETKAKHICEIFKNHFVIKGKSIHSSCSIGVAMYPDDGNASEQLISKADIVLYKSKSLQKGNYLFFNDAINTQVQHDLLLESKLHLAIEKNELDVLYQPQIDVATGLIYGVEALVRWYNPKLGHISPVEFIKVAEDVGMINEIGRFVIEKSLTDILRFNRDSDIQLQLSINISPKQLMEPDFISHLIKVTTDMAADHTLVTLEITENVLINDLAKVQPILQAIRDYGFKLSLDDFGTGYSSLSYLSNMPITEIKIDRTFIDKFLTNSQSESLVKTIIAIGQLCDLTVIAEGVETEEQYARLRHYGCDLVQGYYFDRPLPLAKLTSIYQKKTRYPEADSQRDNALYS</sequence>
<dbReference type="InterPro" id="IPR001633">
    <property type="entry name" value="EAL_dom"/>
</dbReference>
<organism evidence="9 10">
    <name type="scientific">Moritella marina ATCC 15381</name>
    <dbReference type="NCBI Taxonomy" id="1202962"/>
    <lineage>
        <taxon>Bacteria</taxon>
        <taxon>Pseudomonadati</taxon>
        <taxon>Pseudomonadota</taxon>
        <taxon>Gammaproteobacteria</taxon>
        <taxon>Alteromonadales</taxon>
        <taxon>Moritellaceae</taxon>
        <taxon>Moritella</taxon>
    </lineage>
</organism>
<dbReference type="SMART" id="SM00052">
    <property type="entry name" value="EAL"/>
    <property type="match status" value="1"/>
</dbReference>
<keyword evidence="2" id="KW-1003">Cell membrane</keyword>
<dbReference type="Gene3D" id="3.20.20.450">
    <property type="entry name" value="EAL domain"/>
    <property type="match status" value="1"/>
</dbReference>
<proteinExistence type="predicted"/>
<dbReference type="InterPro" id="IPR004010">
    <property type="entry name" value="Double_Cache_2"/>
</dbReference>
<dbReference type="Gene3D" id="3.30.70.270">
    <property type="match status" value="1"/>
</dbReference>
<dbReference type="PROSITE" id="PS50887">
    <property type="entry name" value="GGDEF"/>
    <property type="match status" value="1"/>
</dbReference>
<evidence type="ECO:0000256" key="4">
    <source>
        <dbReference type="ARBA" id="ARBA00022989"/>
    </source>
</evidence>
<dbReference type="GO" id="GO:0005886">
    <property type="term" value="C:plasma membrane"/>
    <property type="evidence" value="ECO:0007669"/>
    <property type="project" value="UniProtKB-SubCell"/>
</dbReference>
<dbReference type="KEGG" id="mmaa:FR932_12460"/>
<feature type="domain" description="EAL" evidence="7">
    <location>
        <begin position="573"/>
        <end position="827"/>
    </location>
</feature>
<dbReference type="SUPFAM" id="SSF55073">
    <property type="entry name" value="Nucleotide cyclase"/>
    <property type="match status" value="1"/>
</dbReference>
<dbReference type="CDD" id="cd01948">
    <property type="entry name" value="EAL"/>
    <property type="match status" value="1"/>
</dbReference>
<evidence type="ECO:0000313" key="10">
    <source>
        <dbReference type="Proteomes" id="UP000327424"/>
    </source>
</evidence>
<dbReference type="GO" id="GO:0071111">
    <property type="term" value="F:cyclic-guanylate-specific phosphodiesterase activity"/>
    <property type="evidence" value="ECO:0007669"/>
    <property type="project" value="InterPro"/>
</dbReference>
<dbReference type="AlphaFoldDB" id="A0A5J6WMU7"/>
<dbReference type="Pfam" id="PF00990">
    <property type="entry name" value="GGDEF"/>
    <property type="match status" value="1"/>
</dbReference>
<gene>
    <name evidence="9" type="ORF">FR932_12460</name>
</gene>
<evidence type="ECO:0000256" key="6">
    <source>
        <dbReference type="SAM" id="Phobius"/>
    </source>
</evidence>
<keyword evidence="3 6" id="KW-0812">Transmembrane</keyword>
<dbReference type="OrthoDB" id="8416215at2"/>
<evidence type="ECO:0000259" key="7">
    <source>
        <dbReference type="PROSITE" id="PS50883"/>
    </source>
</evidence>
<dbReference type="InterPro" id="IPR033480">
    <property type="entry name" value="sCache_2"/>
</dbReference>
<dbReference type="InterPro" id="IPR050706">
    <property type="entry name" value="Cyclic-di-GMP_PDE-like"/>
</dbReference>
<evidence type="ECO:0000256" key="5">
    <source>
        <dbReference type="ARBA" id="ARBA00023136"/>
    </source>
</evidence>
<dbReference type="CDD" id="cd01949">
    <property type="entry name" value="GGDEF"/>
    <property type="match status" value="1"/>
</dbReference>
<evidence type="ECO:0000256" key="3">
    <source>
        <dbReference type="ARBA" id="ARBA00022692"/>
    </source>
</evidence>
<comment type="subcellular location">
    <subcellularLocation>
        <location evidence="1">Cell membrane</location>
        <topology evidence="1">Multi-pass membrane protein</topology>
    </subcellularLocation>
</comment>
<dbReference type="PANTHER" id="PTHR33121:SF70">
    <property type="entry name" value="SIGNALING PROTEIN YKOW"/>
    <property type="match status" value="1"/>
</dbReference>
<evidence type="ECO:0000313" key="9">
    <source>
        <dbReference type="EMBL" id="QFI38601.1"/>
    </source>
</evidence>
<dbReference type="Pfam" id="PF00563">
    <property type="entry name" value="EAL"/>
    <property type="match status" value="1"/>
</dbReference>
<dbReference type="PROSITE" id="PS50883">
    <property type="entry name" value="EAL"/>
    <property type="match status" value="1"/>
</dbReference>
<dbReference type="NCBIfam" id="TIGR00254">
    <property type="entry name" value="GGDEF"/>
    <property type="match status" value="1"/>
</dbReference>
<keyword evidence="4 6" id="KW-1133">Transmembrane helix</keyword>
<dbReference type="InterPro" id="IPR043128">
    <property type="entry name" value="Rev_trsase/Diguanyl_cyclase"/>
</dbReference>
<feature type="transmembrane region" description="Helical" evidence="6">
    <location>
        <begin position="7"/>
        <end position="30"/>
    </location>
</feature>
<dbReference type="InterPro" id="IPR035919">
    <property type="entry name" value="EAL_sf"/>
</dbReference>
<evidence type="ECO:0000256" key="1">
    <source>
        <dbReference type="ARBA" id="ARBA00004651"/>
    </source>
</evidence>
<dbReference type="SMART" id="SM00267">
    <property type="entry name" value="GGDEF"/>
    <property type="match status" value="1"/>
</dbReference>
<dbReference type="PANTHER" id="PTHR33121">
    <property type="entry name" value="CYCLIC DI-GMP PHOSPHODIESTERASE PDEF"/>
    <property type="match status" value="1"/>
</dbReference>
<name>A0A5J6WMU7_MORMI</name>
<dbReference type="InterPro" id="IPR000160">
    <property type="entry name" value="GGDEF_dom"/>
</dbReference>
<protein>
    <submittedName>
        <fullName evidence="9">EAL domain-containing protein</fullName>
    </submittedName>
</protein>
<evidence type="ECO:0000256" key="2">
    <source>
        <dbReference type="ARBA" id="ARBA00022475"/>
    </source>
</evidence>
<dbReference type="InterPro" id="IPR029787">
    <property type="entry name" value="Nucleotide_cyclase"/>
</dbReference>
<dbReference type="Proteomes" id="UP000327424">
    <property type="component" value="Chromosome"/>
</dbReference>
<dbReference type="Pfam" id="PF08269">
    <property type="entry name" value="dCache_2"/>
    <property type="match status" value="1"/>
</dbReference>